<reference evidence="1 2" key="1">
    <citation type="journal article" date="2023" name="Plants (Basel)">
        <title>Bridging the Gap: Combining Genomics and Transcriptomics Approaches to Understand Stylosanthes scabra, an Orphan Legume from the Brazilian Caatinga.</title>
        <authorList>
            <person name="Ferreira-Neto J.R.C."/>
            <person name="da Silva M.D."/>
            <person name="Binneck E."/>
            <person name="de Melo N.F."/>
            <person name="da Silva R.H."/>
            <person name="de Melo A.L.T.M."/>
            <person name="Pandolfi V."/>
            <person name="Bustamante F.O."/>
            <person name="Brasileiro-Vidal A.C."/>
            <person name="Benko-Iseppon A.M."/>
        </authorList>
    </citation>
    <scope>NUCLEOTIDE SEQUENCE [LARGE SCALE GENOMIC DNA]</scope>
    <source>
        <tissue evidence="1">Leaves</tissue>
    </source>
</reference>
<accession>A0ABU6QWB9</accession>
<comment type="caution">
    <text evidence="1">The sequence shown here is derived from an EMBL/GenBank/DDBJ whole genome shotgun (WGS) entry which is preliminary data.</text>
</comment>
<organism evidence="1 2">
    <name type="scientific">Stylosanthes scabra</name>
    <dbReference type="NCBI Taxonomy" id="79078"/>
    <lineage>
        <taxon>Eukaryota</taxon>
        <taxon>Viridiplantae</taxon>
        <taxon>Streptophyta</taxon>
        <taxon>Embryophyta</taxon>
        <taxon>Tracheophyta</taxon>
        <taxon>Spermatophyta</taxon>
        <taxon>Magnoliopsida</taxon>
        <taxon>eudicotyledons</taxon>
        <taxon>Gunneridae</taxon>
        <taxon>Pentapetalae</taxon>
        <taxon>rosids</taxon>
        <taxon>fabids</taxon>
        <taxon>Fabales</taxon>
        <taxon>Fabaceae</taxon>
        <taxon>Papilionoideae</taxon>
        <taxon>50 kb inversion clade</taxon>
        <taxon>dalbergioids sensu lato</taxon>
        <taxon>Dalbergieae</taxon>
        <taxon>Pterocarpus clade</taxon>
        <taxon>Stylosanthes</taxon>
    </lineage>
</organism>
<dbReference type="Proteomes" id="UP001341840">
    <property type="component" value="Unassembled WGS sequence"/>
</dbReference>
<evidence type="ECO:0000313" key="2">
    <source>
        <dbReference type="Proteomes" id="UP001341840"/>
    </source>
</evidence>
<keyword evidence="2" id="KW-1185">Reference proteome</keyword>
<proteinExistence type="predicted"/>
<sequence length="74" mass="8248">MITTDLLTEVRRKSLSKSKILSLLQEANQGKRSTRPPFLEGLKYISCVRVEAELYLSCPSISSPPKEFTSSSLS</sequence>
<protein>
    <submittedName>
        <fullName evidence="1">Uncharacterized protein</fullName>
    </submittedName>
</protein>
<evidence type="ECO:0000313" key="1">
    <source>
        <dbReference type="EMBL" id="MED6115931.1"/>
    </source>
</evidence>
<dbReference type="EMBL" id="JASCZI010002175">
    <property type="protein sequence ID" value="MED6115931.1"/>
    <property type="molecule type" value="Genomic_DNA"/>
</dbReference>
<name>A0ABU6QWB9_9FABA</name>
<gene>
    <name evidence="1" type="ORF">PIB30_095371</name>
</gene>